<dbReference type="InterPro" id="IPR036390">
    <property type="entry name" value="WH_DNA-bd_sf"/>
</dbReference>
<feature type="region of interest" description="Disordered" evidence="1">
    <location>
        <begin position="1"/>
        <end position="20"/>
    </location>
</feature>
<evidence type="ECO:0000313" key="3">
    <source>
        <dbReference type="EMBL" id="TYL53048.1"/>
    </source>
</evidence>
<dbReference type="InterPro" id="IPR036388">
    <property type="entry name" value="WH-like_DNA-bd_sf"/>
</dbReference>
<reference evidence="3 4" key="1">
    <citation type="submission" date="2019-08" db="EMBL/GenBank/DDBJ databases">
        <authorList>
            <person name="Hu J."/>
        </authorList>
    </citation>
    <scope>NUCLEOTIDE SEQUENCE [LARGE SCALE GENOMIC DNA]</scope>
    <source>
        <strain evidence="3 4">NEAU-184</strain>
    </source>
</reference>
<dbReference type="PANTHER" id="PTHR43252">
    <property type="entry name" value="TRANSCRIPTIONAL REGULATOR YQJI"/>
    <property type="match status" value="1"/>
</dbReference>
<accession>A0A5S4V4C6</accession>
<evidence type="ECO:0000256" key="1">
    <source>
        <dbReference type="SAM" id="MobiDB-lite"/>
    </source>
</evidence>
<protein>
    <submittedName>
        <fullName evidence="3">PadR family transcriptional regulator</fullName>
    </submittedName>
</protein>
<evidence type="ECO:0000313" key="4">
    <source>
        <dbReference type="Proteomes" id="UP000325243"/>
    </source>
</evidence>
<dbReference type="Gene3D" id="1.10.10.10">
    <property type="entry name" value="Winged helix-like DNA-binding domain superfamily/Winged helix DNA-binding domain"/>
    <property type="match status" value="1"/>
</dbReference>
<dbReference type="SUPFAM" id="SSF46785">
    <property type="entry name" value="Winged helix' DNA-binding domain"/>
    <property type="match status" value="1"/>
</dbReference>
<organism evidence="3 4">
    <name type="scientific">Agromyces mariniharenae</name>
    <dbReference type="NCBI Taxonomy" id="2604423"/>
    <lineage>
        <taxon>Bacteria</taxon>
        <taxon>Bacillati</taxon>
        <taxon>Actinomycetota</taxon>
        <taxon>Actinomycetes</taxon>
        <taxon>Micrococcales</taxon>
        <taxon>Microbacteriaceae</taxon>
        <taxon>Agromyces</taxon>
    </lineage>
</organism>
<dbReference type="PANTHER" id="PTHR43252:SF6">
    <property type="entry name" value="NEGATIVE TRANSCRIPTION REGULATOR PADR"/>
    <property type="match status" value="1"/>
</dbReference>
<gene>
    <name evidence="3" type="ORF">FYC51_04850</name>
</gene>
<keyword evidence="4" id="KW-1185">Reference proteome</keyword>
<dbReference type="Pfam" id="PF03551">
    <property type="entry name" value="PadR"/>
    <property type="match status" value="1"/>
</dbReference>
<name>A0A5S4V4C6_9MICO</name>
<dbReference type="EMBL" id="VSSB01000001">
    <property type="protein sequence ID" value="TYL53048.1"/>
    <property type="molecule type" value="Genomic_DNA"/>
</dbReference>
<dbReference type="InterPro" id="IPR005149">
    <property type="entry name" value="Tscrpt_reg_PadR_N"/>
</dbReference>
<evidence type="ECO:0000259" key="2">
    <source>
        <dbReference type="Pfam" id="PF03551"/>
    </source>
</evidence>
<comment type="caution">
    <text evidence="3">The sequence shown here is derived from an EMBL/GenBank/DDBJ whole genome shotgun (WGS) entry which is preliminary data.</text>
</comment>
<dbReference type="AlphaFoldDB" id="A0A5S4V4C6"/>
<sequence length="247" mass="27052">MPSRGAETATCGAPRMPRRRVTRSRWRSRRVVKSAAASICENPLVTDRDITTRDITSRNIRVGSRMGNVILGLLLLLGPQTLYSLNKQFEQGPSLFYRASFGSLQSALRTLLAAGSVRMHEETDGGRLKKVYEITDAGAAVFHAWIRSPLSGGDLEVAALSRLFLLGLVEDADERRAIIDGIMAEIEGELAGLEGYAVALDAQAASVPAEYREVFRYQRATLDYGVTAHLAALTWFRELAASEPVVE</sequence>
<proteinExistence type="predicted"/>
<feature type="domain" description="Transcription regulator PadR N-terminal" evidence="2">
    <location>
        <begin position="71"/>
        <end position="143"/>
    </location>
</feature>
<dbReference type="Proteomes" id="UP000325243">
    <property type="component" value="Unassembled WGS sequence"/>
</dbReference>